<dbReference type="PANTHER" id="PTHR33048:SF96">
    <property type="entry name" value="INTEGRAL MEMBRANE PROTEIN"/>
    <property type="match status" value="1"/>
</dbReference>
<keyword evidence="4 7" id="KW-0472">Membrane</keyword>
<evidence type="ECO:0000256" key="7">
    <source>
        <dbReference type="SAM" id="Phobius"/>
    </source>
</evidence>
<dbReference type="GO" id="GO:0016020">
    <property type="term" value="C:membrane"/>
    <property type="evidence" value="ECO:0007669"/>
    <property type="project" value="UniProtKB-SubCell"/>
</dbReference>
<dbReference type="OrthoDB" id="3923077at2759"/>
<dbReference type="PANTHER" id="PTHR33048">
    <property type="entry name" value="PTH11-LIKE INTEGRAL MEMBRANE PROTEIN (AFU_ORTHOLOGUE AFUA_5G11245)"/>
    <property type="match status" value="1"/>
</dbReference>
<dbReference type="InterPro" id="IPR049326">
    <property type="entry name" value="Rhodopsin_dom_fungi"/>
</dbReference>
<comment type="subcellular location">
    <subcellularLocation>
        <location evidence="1">Membrane</location>
        <topology evidence="1">Multi-pass membrane protein</topology>
    </subcellularLocation>
</comment>
<feature type="transmembrane region" description="Helical" evidence="7">
    <location>
        <begin position="41"/>
        <end position="64"/>
    </location>
</feature>
<feature type="transmembrane region" description="Helical" evidence="7">
    <location>
        <begin position="160"/>
        <end position="191"/>
    </location>
</feature>
<reference evidence="9 10" key="1">
    <citation type="submission" date="2017-05" db="EMBL/GenBank/DDBJ databases">
        <title>Draft genome sequence of Elsinoe australis.</title>
        <authorList>
            <person name="Cheng Q."/>
        </authorList>
    </citation>
    <scope>NUCLEOTIDE SEQUENCE [LARGE SCALE GENOMIC DNA]</scope>
    <source>
        <strain evidence="9 10">NL1</strain>
    </source>
</reference>
<evidence type="ECO:0000256" key="4">
    <source>
        <dbReference type="ARBA" id="ARBA00023136"/>
    </source>
</evidence>
<keyword evidence="10" id="KW-1185">Reference proteome</keyword>
<feature type="transmembrane region" description="Helical" evidence="7">
    <location>
        <begin position="244"/>
        <end position="266"/>
    </location>
</feature>
<sequence>MDDRSHGVIAVAITMLVVSVSAMALRLYVRLFMIKSVGWDDYTMIGTLLIYVAFLGCEIGGWRYGTGRRLKDLERDNAQQALMYWWLCEVFYSPATSLLKVSVGLFLLRITVKRLQIWIIRFFMAGSVVFGLFWTIITINQCKPVSFWWDLNPDHKGTCINATVFTICAYAISVLNSSADFAFAILPMFILRETTMNKKSRSVVCILLGVASIAAVATIVRIPFLHTMNHYKGDFLYNTTQVAMLSALEVGLGITAACAATLRPLFQNLLESHRSGYATPKVVVHDAESMHLRQLSKGSMGAHLGMGIKKTSSVEVAYKKDSWTKLPEQHSRSESVEHLTRYGERL</sequence>
<dbReference type="STRING" id="40998.A0A2P7Z3W4"/>
<comment type="caution">
    <text evidence="9">The sequence shown here is derived from an EMBL/GenBank/DDBJ whole genome shotgun (WGS) entry which is preliminary data.</text>
</comment>
<feature type="transmembrane region" description="Helical" evidence="7">
    <location>
        <begin position="120"/>
        <end position="140"/>
    </location>
</feature>
<evidence type="ECO:0000259" key="8">
    <source>
        <dbReference type="Pfam" id="PF20684"/>
    </source>
</evidence>
<evidence type="ECO:0000256" key="2">
    <source>
        <dbReference type="ARBA" id="ARBA00022692"/>
    </source>
</evidence>
<evidence type="ECO:0000256" key="3">
    <source>
        <dbReference type="ARBA" id="ARBA00022989"/>
    </source>
</evidence>
<proteinExistence type="inferred from homology"/>
<comment type="similarity">
    <text evidence="5">Belongs to the SAT4 family.</text>
</comment>
<evidence type="ECO:0000256" key="1">
    <source>
        <dbReference type="ARBA" id="ARBA00004141"/>
    </source>
</evidence>
<feature type="transmembrane region" description="Helical" evidence="7">
    <location>
        <begin position="203"/>
        <end position="224"/>
    </location>
</feature>
<gene>
    <name evidence="9" type="ORF">B9Z65_6847</name>
</gene>
<protein>
    <submittedName>
        <fullName evidence="9">Histidine biosynthesis trifunctional protein</fullName>
    </submittedName>
</protein>
<dbReference type="Pfam" id="PF20684">
    <property type="entry name" value="Fung_rhodopsin"/>
    <property type="match status" value="1"/>
</dbReference>
<dbReference type="AlphaFoldDB" id="A0A2P7Z3W4"/>
<feature type="region of interest" description="Disordered" evidence="6">
    <location>
        <begin position="327"/>
        <end position="346"/>
    </location>
</feature>
<evidence type="ECO:0000256" key="5">
    <source>
        <dbReference type="ARBA" id="ARBA00038359"/>
    </source>
</evidence>
<evidence type="ECO:0000313" key="10">
    <source>
        <dbReference type="Proteomes" id="UP000243723"/>
    </source>
</evidence>
<dbReference type="SUPFAM" id="SSF161070">
    <property type="entry name" value="SNF-like"/>
    <property type="match status" value="1"/>
</dbReference>
<feature type="domain" description="Rhodopsin" evidence="8">
    <location>
        <begin position="25"/>
        <end position="267"/>
    </location>
</feature>
<feature type="transmembrane region" description="Helical" evidence="7">
    <location>
        <begin position="6"/>
        <end position="29"/>
    </location>
</feature>
<evidence type="ECO:0000313" key="9">
    <source>
        <dbReference type="EMBL" id="PSK42893.1"/>
    </source>
</evidence>
<dbReference type="InterPro" id="IPR037272">
    <property type="entry name" value="SNS_sf"/>
</dbReference>
<keyword evidence="3 7" id="KW-1133">Transmembrane helix</keyword>
<accession>A0A2P7Z3W4</accession>
<dbReference type="EMBL" id="NHZQ01000331">
    <property type="protein sequence ID" value="PSK42893.1"/>
    <property type="molecule type" value="Genomic_DNA"/>
</dbReference>
<dbReference type="InterPro" id="IPR052337">
    <property type="entry name" value="SAT4-like"/>
</dbReference>
<name>A0A2P7Z3W4_9PEZI</name>
<organism evidence="9 10">
    <name type="scientific">Elsinoe australis</name>
    <dbReference type="NCBI Taxonomy" id="40998"/>
    <lineage>
        <taxon>Eukaryota</taxon>
        <taxon>Fungi</taxon>
        <taxon>Dikarya</taxon>
        <taxon>Ascomycota</taxon>
        <taxon>Pezizomycotina</taxon>
        <taxon>Dothideomycetes</taxon>
        <taxon>Dothideomycetidae</taxon>
        <taxon>Myriangiales</taxon>
        <taxon>Elsinoaceae</taxon>
        <taxon>Elsinoe</taxon>
    </lineage>
</organism>
<dbReference type="Proteomes" id="UP000243723">
    <property type="component" value="Unassembled WGS sequence"/>
</dbReference>
<evidence type="ECO:0000256" key="6">
    <source>
        <dbReference type="SAM" id="MobiDB-lite"/>
    </source>
</evidence>
<keyword evidence="2 7" id="KW-0812">Transmembrane</keyword>